<keyword evidence="1" id="KW-0805">Transcription regulation</keyword>
<dbReference type="GO" id="GO:0003700">
    <property type="term" value="F:DNA-binding transcription factor activity"/>
    <property type="evidence" value="ECO:0000318"/>
    <property type="project" value="GO_Central"/>
</dbReference>
<feature type="region of interest" description="Disordered" evidence="4">
    <location>
        <begin position="317"/>
        <end position="343"/>
    </location>
</feature>
<evidence type="ECO:0000313" key="6">
    <source>
        <dbReference type="EMBL" id="EEF26353.1"/>
    </source>
</evidence>
<evidence type="ECO:0000313" key="7">
    <source>
        <dbReference type="Proteomes" id="UP000008311"/>
    </source>
</evidence>
<dbReference type="Pfam" id="PF07729">
    <property type="entry name" value="FCD"/>
    <property type="match status" value="1"/>
</dbReference>
<evidence type="ECO:0000259" key="5">
    <source>
        <dbReference type="PROSITE" id="PS50949"/>
    </source>
</evidence>
<dbReference type="PANTHER" id="PTHR43537">
    <property type="entry name" value="TRANSCRIPTIONAL REGULATOR, GNTR FAMILY"/>
    <property type="match status" value="1"/>
</dbReference>
<keyword evidence="6" id="KW-0670">Pyruvate</keyword>
<dbReference type="Pfam" id="PF00392">
    <property type="entry name" value="GntR"/>
    <property type="match status" value="1"/>
</dbReference>
<dbReference type="InterPro" id="IPR000524">
    <property type="entry name" value="Tscrpt_reg_HTH_GntR"/>
</dbReference>
<dbReference type="CDD" id="cd07377">
    <property type="entry name" value="WHTH_GntR"/>
    <property type="match status" value="1"/>
</dbReference>
<evidence type="ECO:0000256" key="4">
    <source>
        <dbReference type="SAM" id="MobiDB-lite"/>
    </source>
</evidence>
<dbReference type="SUPFAM" id="SSF46785">
    <property type="entry name" value="Winged helix' DNA-binding domain"/>
    <property type="match status" value="1"/>
</dbReference>
<dbReference type="STRING" id="3988.B9TCQ9"/>
<dbReference type="InterPro" id="IPR011711">
    <property type="entry name" value="GntR_C"/>
</dbReference>
<protein>
    <submittedName>
        <fullName evidence="6">Pyruvate dehydrogenase, putative</fullName>
    </submittedName>
</protein>
<dbReference type="EMBL" id="EQ977501">
    <property type="protein sequence ID" value="EEF26353.1"/>
    <property type="molecule type" value="Genomic_DNA"/>
</dbReference>
<feature type="domain" description="HTH gntR-type" evidence="5">
    <location>
        <begin position="95"/>
        <end position="165"/>
    </location>
</feature>
<gene>
    <name evidence="6" type="ORF">RCOM_1836830</name>
</gene>
<dbReference type="Gene3D" id="1.20.120.530">
    <property type="entry name" value="GntR ligand-binding domain-like"/>
    <property type="match status" value="1"/>
</dbReference>
<name>B9TCQ9_RICCO</name>
<dbReference type="Gene3D" id="1.10.10.10">
    <property type="entry name" value="Winged helix-like DNA-binding domain superfamily/Winged helix DNA-binding domain"/>
    <property type="match status" value="1"/>
</dbReference>
<dbReference type="SUPFAM" id="SSF48008">
    <property type="entry name" value="GntR ligand-binding domain-like"/>
    <property type="match status" value="1"/>
</dbReference>
<dbReference type="Proteomes" id="UP000008311">
    <property type="component" value="Unassembled WGS sequence"/>
</dbReference>
<dbReference type="InterPro" id="IPR008920">
    <property type="entry name" value="TF_FadR/GntR_C"/>
</dbReference>
<dbReference type="eggNOG" id="ENOG502SDNY">
    <property type="taxonomic scope" value="Eukaryota"/>
</dbReference>
<evidence type="ECO:0000256" key="2">
    <source>
        <dbReference type="ARBA" id="ARBA00023125"/>
    </source>
</evidence>
<sequence>MNHAAVHRVARFRPVQGDGGNPVADFDDKMLVTGVARHRVSVVLAYSSDGSLVRPTDFDCTWTLAGNGTRIVIDNRRMQKQAATTSATFEPVSTPRAFEQVCNQIRGQLASGQLKAGDKLPPERELCVRFAVSRSVLREALRSLEIAGVITLKKGGTGGSFIAESNPRRVTQALADMMHLGAMSLSDLTEVRSLIMADAIRLACERATDEDFAAMDANIELTEKLTLARDYEERRSVATDFYHHVAVASRNPALVLVVDSLTGLLRQFFRTPATRPMSTLISSRRAFMKHLRARNASKATQELSTYLAGLHQYMAGPRNAPADVPLPPSPSGAEPARKRVKKA</sequence>
<dbReference type="PANTHER" id="PTHR43537:SF5">
    <property type="entry name" value="UXU OPERON TRANSCRIPTIONAL REGULATOR"/>
    <property type="match status" value="1"/>
</dbReference>
<dbReference type="SMART" id="SM00895">
    <property type="entry name" value="FCD"/>
    <property type="match status" value="1"/>
</dbReference>
<keyword evidence="3" id="KW-0804">Transcription</keyword>
<accession>B9TCQ9</accession>
<keyword evidence="7" id="KW-1185">Reference proteome</keyword>
<dbReference type="PROSITE" id="PS50949">
    <property type="entry name" value="HTH_GNTR"/>
    <property type="match status" value="1"/>
</dbReference>
<dbReference type="InterPro" id="IPR036388">
    <property type="entry name" value="WH-like_DNA-bd_sf"/>
</dbReference>
<dbReference type="SMART" id="SM00345">
    <property type="entry name" value="HTH_GNTR"/>
    <property type="match status" value="1"/>
</dbReference>
<proteinExistence type="predicted"/>
<dbReference type="InParanoid" id="B9TCQ9"/>
<reference evidence="7" key="1">
    <citation type="journal article" date="2010" name="Nat. Biotechnol.">
        <title>Draft genome sequence of the oilseed species Ricinus communis.</title>
        <authorList>
            <person name="Chan A.P."/>
            <person name="Crabtree J."/>
            <person name="Zhao Q."/>
            <person name="Lorenzi H."/>
            <person name="Orvis J."/>
            <person name="Puiu D."/>
            <person name="Melake-Berhan A."/>
            <person name="Jones K.M."/>
            <person name="Redman J."/>
            <person name="Chen G."/>
            <person name="Cahoon E.B."/>
            <person name="Gedil M."/>
            <person name="Stanke M."/>
            <person name="Haas B.J."/>
            <person name="Wortman J.R."/>
            <person name="Fraser-Liggett C.M."/>
            <person name="Ravel J."/>
            <person name="Rabinowicz P.D."/>
        </authorList>
    </citation>
    <scope>NUCLEOTIDE SEQUENCE [LARGE SCALE GENOMIC DNA]</scope>
    <source>
        <strain evidence="7">cv. Hale</strain>
    </source>
</reference>
<keyword evidence="2" id="KW-0238">DNA-binding</keyword>
<dbReference type="GO" id="GO:0000987">
    <property type="term" value="F:cis-regulatory region sequence-specific DNA binding"/>
    <property type="evidence" value="ECO:0000318"/>
    <property type="project" value="GO_Central"/>
</dbReference>
<evidence type="ECO:0000256" key="1">
    <source>
        <dbReference type="ARBA" id="ARBA00023015"/>
    </source>
</evidence>
<evidence type="ECO:0000256" key="3">
    <source>
        <dbReference type="ARBA" id="ARBA00023163"/>
    </source>
</evidence>
<dbReference type="GO" id="GO:0006355">
    <property type="term" value="P:regulation of DNA-templated transcription"/>
    <property type="evidence" value="ECO:0000318"/>
    <property type="project" value="GO_Central"/>
</dbReference>
<dbReference type="PRINTS" id="PR00035">
    <property type="entry name" value="HTHGNTR"/>
</dbReference>
<organism evidence="6 7">
    <name type="scientific">Ricinus communis</name>
    <name type="common">Castor bean</name>
    <dbReference type="NCBI Taxonomy" id="3988"/>
    <lineage>
        <taxon>Eukaryota</taxon>
        <taxon>Viridiplantae</taxon>
        <taxon>Streptophyta</taxon>
        <taxon>Embryophyta</taxon>
        <taxon>Tracheophyta</taxon>
        <taxon>Spermatophyta</taxon>
        <taxon>Magnoliopsida</taxon>
        <taxon>eudicotyledons</taxon>
        <taxon>Gunneridae</taxon>
        <taxon>Pentapetalae</taxon>
        <taxon>rosids</taxon>
        <taxon>fabids</taxon>
        <taxon>Malpighiales</taxon>
        <taxon>Euphorbiaceae</taxon>
        <taxon>Acalyphoideae</taxon>
        <taxon>Acalypheae</taxon>
        <taxon>Ricinus</taxon>
    </lineage>
</organism>
<dbReference type="AlphaFoldDB" id="B9TCQ9"/>
<dbReference type="InterPro" id="IPR036390">
    <property type="entry name" value="WH_DNA-bd_sf"/>
</dbReference>